<name>A0A0A9E2L2_ARUDO</name>
<proteinExistence type="predicted"/>
<sequence>MHMNRGCSTLTPLENSILTGAPPSRIPCSSRTAATASSSRRKLTNAKLRPGSRATASNSPHLRNSSDRSGAVTPVARPPTHRCRDGGATPQPDARRGGGFSSRSP</sequence>
<feature type="compositionally biased region" description="Polar residues" evidence="1">
    <location>
        <begin position="1"/>
        <end position="18"/>
    </location>
</feature>
<accession>A0A0A9E2L2</accession>
<feature type="compositionally biased region" description="Low complexity" evidence="1">
    <location>
        <begin position="29"/>
        <end position="38"/>
    </location>
</feature>
<feature type="compositionally biased region" description="Polar residues" evidence="1">
    <location>
        <begin position="54"/>
        <end position="63"/>
    </location>
</feature>
<evidence type="ECO:0000313" key="2">
    <source>
        <dbReference type="EMBL" id="JAD90222.1"/>
    </source>
</evidence>
<evidence type="ECO:0000256" key="1">
    <source>
        <dbReference type="SAM" id="MobiDB-lite"/>
    </source>
</evidence>
<dbReference type="EMBL" id="GBRH01207673">
    <property type="protein sequence ID" value="JAD90222.1"/>
    <property type="molecule type" value="Transcribed_RNA"/>
</dbReference>
<feature type="region of interest" description="Disordered" evidence="1">
    <location>
        <begin position="1"/>
        <end position="105"/>
    </location>
</feature>
<protein>
    <submittedName>
        <fullName evidence="2">Uncharacterized protein</fullName>
    </submittedName>
</protein>
<organism evidence="2">
    <name type="scientific">Arundo donax</name>
    <name type="common">Giant reed</name>
    <name type="synonym">Donax arundinaceus</name>
    <dbReference type="NCBI Taxonomy" id="35708"/>
    <lineage>
        <taxon>Eukaryota</taxon>
        <taxon>Viridiplantae</taxon>
        <taxon>Streptophyta</taxon>
        <taxon>Embryophyta</taxon>
        <taxon>Tracheophyta</taxon>
        <taxon>Spermatophyta</taxon>
        <taxon>Magnoliopsida</taxon>
        <taxon>Liliopsida</taxon>
        <taxon>Poales</taxon>
        <taxon>Poaceae</taxon>
        <taxon>PACMAD clade</taxon>
        <taxon>Arundinoideae</taxon>
        <taxon>Arundineae</taxon>
        <taxon>Arundo</taxon>
    </lineage>
</organism>
<dbReference type="AlphaFoldDB" id="A0A0A9E2L2"/>
<reference evidence="2" key="2">
    <citation type="journal article" date="2015" name="Data Brief">
        <title>Shoot transcriptome of the giant reed, Arundo donax.</title>
        <authorList>
            <person name="Barrero R.A."/>
            <person name="Guerrero F.D."/>
            <person name="Moolhuijzen P."/>
            <person name="Goolsby J.A."/>
            <person name="Tidwell J."/>
            <person name="Bellgard S.E."/>
            <person name="Bellgard M.I."/>
        </authorList>
    </citation>
    <scope>NUCLEOTIDE SEQUENCE</scope>
    <source>
        <tissue evidence="2">Shoot tissue taken approximately 20 cm above the soil surface</tissue>
    </source>
</reference>
<reference evidence="2" key="1">
    <citation type="submission" date="2014-09" db="EMBL/GenBank/DDBJ databases">
        <authorList>
            <person name="Magalhaes I.L.F."/>
            <person name="Oliveira U."/>
            <person name="Santos F.R."/>
            <person name="Vidigal T.H.D.A."/>
            <person name="Brescovit A.D."/>
            <person name="Santos A.J."/>
        </authorList>
    </citation>
    <scope>NUCLEOTIDE SEQUENCE</scope>
    <source>
        <tissue evidence="2">Shoot tissue taken approximately 20 cm above the soil surface</tissue>
    </source>
</reference>